<evidence type="ECO:0000313" key="11">
    <source>
        <dbReference type="EMBL" id="ESO87992.1"/>
    </source>
</evidence>
<dbReference type="PIRSF" id="PIRSF005225">
    <property type="entry name" value="LAG1_LAC1"/>
    <property type="match status" value="1"/>
</dbReference>
<name>V3ZUF8_LOTGI</name>
<dbReference type="PANTHER" id="PTHR12560">
    <property type="entry name" value="LONGEVITY ASSURANCE FACTOR 1 LAG1"/>
    <property type="match status" value="1"/>
</dbReference>
<evidence type="ECO:0000256" key="6">
    <source>
        <dbReference type="ARBA" id="ARBA00023136"/>
    </source>
</evidence>
<reference evidence="11 12" key="1">
    <citation type="journal article" date="2013" name="Nature">
        <title>Insights into bilaterian evolution from three spiralian genomes.</title>
        <authorList>
            <person name="Simakov O."/>
            <person name="Marletaz F."/>
            <person name="Cho S.J."/>
            <person name="Edsinger-Gonzales E."/>
            <person name="Havlak P."/>
            <person name="Hellsten U."/>
            <person name="Kuo D.H."/>
            <person name="Larsson T."/>
            <person name="Lv J."/>
            <person name="Arendt D."/>
            <person name="Savage R."/>
            <person name="Osoegawa K."/>
            <person name="de Jong P."/>
            <person name="Grimwood J."/>
            <person name="Chapman J.A."/>
            <person name="Shapiro H."/>
            <person name="Aerts A."/>
            <person name="Otillar R.P."/>
            <person name="Terry A.Y."/>
            <person name="Boore J.L."/>
            <person name="Grigoriev I.V."/>
            <person name="Lindberg D.R."/>
            <person name="Seaver E.C."/>
            <person name="Weisblat D.A."/>
            <person name="Putnam N.H."/>
            <person name="Rokhsar D.S."/>
        </authorList>
    </citation>
    <scope>NUCLEOTIDE SEQUENCE [LARGE SCALE GENOMIC DNA]</scope>
</reference>
<dbReference type="GO" id="GO:0046513">
    <property type="term" value="P:ceramide biosynthetic process"/>
    <property type="evidence" value="ECO:0007669"/>
    <property type="project" value="InterPro"/>
</dbReference>
<evidence type="ECO:0000256" key="3">
    <source>
        <dbReference type="ARBA" id="ARBA00004991"/>
    </source>
</evidence>
<feature type="transmembrane region" description="Helical" evidence="9">
    <location>
        <begin position="306"/>
        <end position="326"/>
    </location>
</feature>
<evidence type="ECO:0000256" key="5">
    <source>
        <dbReference type="ARBA" id="ARBA00022989"/>
    </source>
</evidence>
<keyword evidence="4 7" id="KW-0812">Transmembrane</keyword>
<dbReference type="OrthoDB" id="537032at2759"/>
<dbReference type="InterPro" id="IPR016439">
    <property type="entry name" value="Lag1/Lac1-like"/>
</dbReference>
<dbReference type="RefSeq" id="XP_009061306.1">
    <property type="nucleotide sequence ID" value="XM_009063058.1"/>
</dbReference>
<dbReference type="PROSITE" id="PS50922">
    <property type="entry name" value="TLC"/>
    <property type="match status" value="1"/>
</dbReference>
<keyword evidence="12" id="KW-1185">Reference proteome</keyword>
<dbReference type="Proteomes" id="UP000030746">
    <property type="component" value="Unassembled WGS sequence"/>
</dbReference>
<keyword evidence="6 7" id="KW-0472">Membrane</keyword>
<evidence type="ECO:0000259" key="10">
    <source>
        <dbReference type="PROSITE" id="PS50922"/>
    </source>
</evidence>
<comment type="subcellular location">
    <subcellularLocation>
        <location evidence="1">Membrane</location>
        <topology evidence="1">Multi-pass membrane protein</topology>
    </subcellularLocation>
</comment>
<dbReference type="Gene3D" id="1.10.10.60">
    <property type="entry name" value="Homeodomain-like"/>
    <property type="match status" value="1"/>
</dbReference>
<dbReference type="OMA" id="DYWMAAA"/>
<sequence>MEGVLLKVYNYCWDSSIWFPEGMKWSDLESKDPNIYFGKPKDIHWCVVVGMILLVVRFVCEIVLLRPMGRYFKIKESKPQLSPNESLEVAFNQYKGRLPEIEIEKISKQTDMRELDVIKWLSIRRNQNNPTSMFKFCEVCWHFILYVSLFIFGIVVMKNKPWLWNSQHFWKDWPQPTDNDIYWYYLIEMGAYWSFLFTIFIDTKRKDFYEMTIHHFATLTLLYLSWCASFTRVGSYILLLHDAADGWLASAKITNYCKYTKLCEFCFAMFALVWIVTRLGIYPYVPLYSVIVEIHEHIGHFPIHKIFVVLLVLLQLLHIMWTYYLLKVIVQKCQTGEVKKDARSDSDDTDSSDTEQPINGVPVHNSKNKGDAQLTRKSN</sequence>
<gene>
    <name evidence="11" type="ORF">LOTGIDRAFT_219624</name>
</gene>
<evidence type="ECO:0000256" key="4">
    <source>
        <dbReference type="ARBA" id="ARBA00022692"/>
    </source>
</evidence>
<dbReference type="UniPathway" id="UPA00222"/>
<feature type="transmembrane region" description="Helical" evidence="9">
    <location>
        <begin position="42"/>
        <end position="65"/>
    </location>
</feature>
<dbReference type="InterPro" id="IPR006634">
    <property type="entry name" value="TLC-dom"/>
</dbReference>
<dbReference type="Pfam" id="PF03798">
    <property type="entry name" value="TRAM_LAG1_CLN8"/>
    <property type="match status" value="1"/>
</dbReference>
<keyword evidence="5 9" id="KW-1133">Transmembrane helix</keyword>
<evidence type="ECO:0000256" key="7">
    <source>
        <dbReference type="PROSITE-ProRule" id="PRU00205"/>
    </source>
</evidence>
<evidence type="ECO:0000256" key="2">
    <source>
        <dbReference type="ARBA" id="ARBA00004760"/>
    </source>
</evidence>
<dbReference type="SMART" id="SM00724">
    <property type="entry name" value="TLC"/>
    <property type="match status" value="1"/>
</dbReference>
<proteinExistence type="predicted"/>
<feature type="transmembrane region" description="Helical" evidence="9">
    <location>
        <begin position="181"/>
        <end position="201"/>
    </location>
</feature>
<comment type="pathway">
    <text evidence="3">Sphingolipid metabolism.</text>
</comment>
<organism evidence="11 12">
    <name type="scientific">Lottia gigantea</name>
    <name type="common">Giant owl limpet</name>
    <dbReference type="NCBI Taxonomy" id="225164"/>
    <lineage>
        <taxon>Eukaryota</taxon>
        <taxon>Metazoa</taxon>
        <taxon>Spiralia</taxon>
        <taxon>Lophotrochozoa</taxon>
        <taxon>Mollusca</taxon>
        <taxon>Gastropoda</taxon>
        <taxon>Patellogastropoda</taxon>
        <taxon>Lottioidea</taxon>
        <taxon>Lottiidae</taxon>
        <taxon>Lottia</taxon>
    </lineage>
</organism>
<dbReference type="AlphaFoldDB" id="V3ZUF8"/>
<dbReference type="HOGENOM" id="CLU_028277_1_2_1"/>
<comment type="pathway">
    <text evidence="2">Lipid metabolism; sphingolipid metabolism.</text>
</comment>
<evidence type="ECO:0000256" key="8">
    <source>
        <dbReference type="SAM" id="MobiDB-lite"/>
    </source>
</evidence>
<dbReference type="CTD" id="20246881"/>
<evidence type="ECO:0000313" key="12">
    <source>
        <dbReference type="Proteomes" id="UP000030746"/>
    </source>
</evidence>
<dbReference type="PANTHER" id="PTHR12560:SF0">
    <property type="entry name" value="LD18904P"/>
    <property type="match status" value="1"/>
</dbReference>
<feature type="domain" description="TLC" evidence="10">
    <location>
        <begin position="134"/>
        <end position="334"/>
    </location>
</feature>
<dbReference type="STRING" id="225164.V3ZUF8"/>
<dbReference type="KEGG" id="lgi:LOTGIDRAFT_219624"/>
<feature type="transmembrane region" description="Helical" evidence="9">
    <location>
        <begin position="139"/>
        <end position="157"/>
    </location>
</feature>
<dbReference type="GO" id="GO:0016020">
    <property type="term" value="C:membrane"/>
    <property type="evidence" value="ECO:0007669"/>
    <property type="project" value="UniProtKB-SubCell"/>
</dbReference>
<evidence type="ECO:0000256" key="9">
    <source>
        <dbReference type="SAM" id="Phobius"/>
    </source>
</evidence>
<protein>
    <recommendedName>
        <fullName evidence="10">TLC domain-containing protein</fullName>
    </recommendedName>
</protein>
<evidence type="ECO:0000256" key="1">
    <source>
        <dbReference type="ARBA" id="ARBA00004141"/>
    </source>
</evidence>
<dbReference type="GeneID" id="20246881"/>
<feature type="region of interest" description="Disordered" evidence="8">
    <location>
        <begin position="338"/>
        <end position="379"/>
    </location>
</feature>
<dbReference type="EMBL" id="KB202793">
    <property type="protein sequence ID" value="ESO87992.1"/>
    <property type="molecule type" value="Genomic_DNA"/>
</dbReference>
<accession>V3ZUF8</accession>
<feature type="transmembrane region" description="Helical" evidence="9">
    <location>
        <begin position="259"/>
        <end position="285"/>
    </location>
</feature>
<dbReference type="GO" id="GO:0050291">
    <property type="term" value="F:sphingosine N-acyltransferase activity"/>
    <property type="evidence" value="ECO:0007669"/>
    <property type="project" value="InterPro"/>
</dbReference>